<dbReference type="GO" id="GO:0009847">
    <property type="term" value="P:spore germination"/>
    <property type="evidence" value="ECO:0007669"/>
    <property type="project" value="InterPro"/>
</dbReference>
<feature type="domain" description="Spore germination GerAC-like C-terminal" evidence="8">
    <location>
        <begin position="216"/>
        <end position="366"/>
    </location>
</feature>
<keyword evidence="5" id="KW-0472">Membrane</keyword>
<evidence type="ECO:0008006" key="12">
    <source>
        <dbReference type="Google" id="ProtNLM"/>
    </source>
</evidence>
<dbReference type="EMBL" id="LRFC01000012">
    <property type="protein sequence ID" value="KZE67144.1"/>
    <property type="molecule type" value="Genomic_DNA"/>
</dbReference>
<keyword evidence="3" id="KW-0309">Germination</keyword>
<evidence type="ECO:0000313" key="10">
    <source>
        <dbReference type="EMBL" id="KZE67144.1"/>
    </source>
</evidence>
<gene>
    <name evidence="10" type="ORF">AWM68_04615</name>
</gene>
<dbReference type="Gene3D" id="3.30.300.210">
    <property type="entry name" value="Nutrient germinant receptor protein C, domain 3"/>
    <property type="match status" value="1"/>
</dbReference>
<keyword evidence="6" id="KW-0564">Palmitate</keyword>
<dbReference type="Proteomes" id="UP000076567">
    <property type="component" value="Unassembled WGS sequence"/>
</dbReference>
<evidence type="ECO:0000256" key="7">
    <source>
        <dbReference type="ARBA" id="ARBA00023288"/>
    </source>
</evidence>
<evidence type="ECO:0000259" key="8">
    <source>
        <dbReference type="Pfam" id="PF05504"/>
    </source>
</evidence>
<dbReference type="Pfam" id="PF05504">
    <property type="entry name" value="Spore_GerAC"/>
    <property type="match status" value="1"/>
</dbReference>
<comment type="similarity">
    <text evidence="2">Belongs to the GerABKC lipoprotein family.</text>
</comment>
<comment type="subcellular location">
    <subcellularLocation>
        <location evidence="1">Membrane</location>
        <topology evidence="1">Lipid-anchor</topology>
    </subcellularLocation>
</comment>
<comment type="caution">
    <text evidence="10">The sequence shown here is derived from an EMBL/GenBank/DDBJ whole genome shotgun (WGS) entry which is preliminary data.</text>
</comment>
<sequence length="372" mass="42304">MKIKILFMLSILCLLCTGCWGSRGINEQLYIEALGVDYKDGKYIVYTESAIFSSIAKQEGGGAQASESPVLVGREEGDTLTMAFRKLEKSSQFPLYYGHVQVILLSERVIKEKLSDVISHIGHDPLIRFTSWIFGTSEDITDVLKAKSLFKQAPTYKVLFHPDAMLQRNHSVNPLTMQVLLRNGNEPFGSTIIPNVKLVKGKWREDNDKPVLPTINGGYVLGDMKFKGKFNDEQLLGLEWLTNERKKNKLEVALGDTVVQLEMNGYKIRLKKPVQNVLKYTVEVKAKATIDENLRVVPRKELETRIVQKMKQDIRKTYLNGLSIDSDLYNLTRSTYRRSPSLVKKYALQENSLESIKVDVQIIHAGTQKYKK</sequence>
<accession>A0A161RSW2</accession>
<protein>
    <recommendedName>
        <fullName evidence="12">Ger(X)C family spore germination protein</fullName>
    </recommendedName>
</protein>
<dbReference type="NCBIfam" id="TIGR02887">
    <property type="entry name" value="spore_ger_x_C"/>
    <property type="match status" value="1"/>
</dbReference>
<dbReference type="InterPro" id="IPR046953">
    <property type="entry name" value="Spore_GerAC-like_C"/>
</dbReference>
<evidence type="ECO:0000256" key="2">
    <source>
        <dbReference type="ARBA" id="ARBA00007886"/>
    </source>
</evidence>
<dbReference type="InterPro" id="IPR008844">
    <property type="entry name" value="Spore_GerAC-like"/>
</dbReference>
<feature type="domain" description="Spore germination protein N-terminal" evidence="9">
    <location>
        <begin position="23"/>
        <end position="197"/>
    </location>
</feature>
<dbReference type="InterPro" id="IPR057336">
    <property type="entry name" value="GerAC_N"/>
</dbReference>
<dbReference type="Pfam" id="PF25198">
    <property type="entry name" value="Spore_GerAC_N"/>
    <property type="match status" value="1"/>
</dbReference>
<keyword evidence="7" id="KW-0449">Lipoprotein</keyword>
<dbReference type="PANTHER" id="PTHR35789">
    <property type="entry name" value="SPORE GERMINATION PROTEIN B3"/>
    <property type="match status" value="1"/>
</dbReference>
<evidence type="ECO:0000256" key="3">
    <source>
        <dbReference type="ARBA" id="ARBA00022544"/>
    </source>
</evidence>
<proteinExistence type="inferred from homology"/>
<dbReference type="AlphaFoldDB" id="A0A161RSW2"/>
<evidence type="ECO:0000256" key="6">
    <source>
        <dbReference type="ARBA" id="ARBA00023139"/>
    </source>
</evidence>
<evidence type="ECO:0000256" key="4">
    <source>
        <dbReference type="ARBA" id="ARBA00022729"/>
    </source>
</evidence>
<organism evidence="10 11">
    <name type="scientific">Fictibacillus phosphorivorans</name>
    <dbReference type="NCBI Taxonomy" id="1221500"/>
    <lineage>
        <taxon>Bacteria</taxon>
        <taxon>Bacillati</taxon>
        <taxon>Bacillota</taxon>
        <taxon>Bacilli</taxon>
        <taxon>Bacillales</taxon>
        <taxon>Fictibacillaceae</taxon>
        <taxon>Fictibacillus</taxon>
    </lineage>
</organism>
<dbReference type="InterPro" id="IPR038501">
    <property type="entry name" value="Spore_GerAC_C_sf"/>
</dbReference>
<dbReference type="OrthoDB" id="2380468at2"/>
<keyword evidence="11" id="KW-1185">Reference proteome</keyword>
<evidence type="ECO:0000259" key="9">
    <source>
        <dbReference type="Pfam" id="PF25198"/>
    </source>
</evidence>
<dbReference type="PANTHER" id="PTHR35789:SF1">
    <property type="entry name" value="SPORE GERMINATION PROTEIN B3"/>
    <property type="match status" value="1"/>
</dbReference>
<evidence type="ECO:0000256" key="1">
    <source>
        <dbReference type="ARBA" id="ARBA00004635"/>
    </source>
</evidence>
<evidence type="ECO:0000313" key="11">
    <source>
        <dbReference type="Proteomes" id="UP000076567"/>
    </source>
</evidence>
<reference evidence="11" key="1">
    <citation type="submission" date="2016-01" db="EMBL/GenBank/DDBJ databases">
        <title>Draft genome of Chromobacterium sp. F49.</title>
        <authorList>
            <person name="Hong K.W."/>
        </authorList>
    </citation>
    <scope>NUCLEOTIDE SEQUENCE [LARGE SCALE GENOMIC DNA]</scope>
    <source>
        <strain evidence="11">P7IIIA</strain>
    </source>
</reference>
<name>A0A161RSW2_9BACL</name>
<dbReference type="GO" id="GO:0016020">
    <property type="term" value="C:membrane"/>
    <property type="evidence" value="ECO:0007669"/>
    <property type="project" value="UniProtKB-SubCell"/>
</dbReference>
<dbReference type="RefSeq" id="WP_066239803.1">
    <property type="nucleotide sequence ID" value="NZ_LRFC01000012.1"/>
</dbReference>
<evidence type="ECO:0000256" key="5">
    <source>
        <dbReference type="ARBA" id="ARBA00023136"/>
    </source>
</evidence>
<keyword evidence="4" id="KW-0732">Signal</keyword>